<name>A0A3E2HI36_SCYLI</name>
<feature type="signal peptide" evidence="1">
    <location>
        <begin position="1"/>
        <end position="18"/>
    </location>
</feature>
<accession>A0A3E2HI36</accession>
<dbReference type="PANTHER" id="PTHR38849">
    <property type="entry name" value="SMALL SECRETED PROTEIN"/>
    <property type="match status" value="1"/>
</dbReference>
<comment type="caution">
    <text evidence="2">The sequence shown here is derived from an EMBL/GenBank/DDBJ whole genome shotgun (WGS) entry which is preliminary data.</text>
</comment>
<evidence type="ECO:0000256" key="1">
    <source>
        <dbReference type="SAM" id="SignalP"/>
    </source>
</evidence>
<organism evidence="2 3">
    <name type="scientific">Scytalidium lignicola</name>
    <name type="common">Hyphomycete</name>
    <dbReference type="NCBI Taxonomy" id="5539"/>
    <lineage>
        <taxon>Eukaryota</taxon>
        <taxon>Fungi</taxon>
        <taxon>Dikarya</taxon>
        <taxon>Ascomycota</taxon>
        <taxon>Pezizomycotina</taxon>
        <taxon>Leotiomycetes</taxon>
        <taxon>Leotiomycetes incertae sedis</taxon>
        <taxon>Scytalidium</taxon>
    </lineage>
</organism>
<dbReference type="PANTHER" id="PTHR38849:SF1">
    <property type="entry name" value="SMALL SECRETED PROTEIN"/>
    <property type="match status" value="1"/>
</dbReference>
<evidence type="ECO:0000313" key="3">
    <source>
        <dbReference type="Proteomes" id="UP000258309"/>
    </source>
</evidence>
<gene>
    <name evidence="2" type="ORF">B7463_g3617</name>
</gene>
<feature type="non-terminal residue" evidence="2">
    <location>
        <position position="200"/>
    </location>
</feature>
<protein>
    <recommendedName>
        <fullName evidence="4">Small secreted protein</fullName>
    </recommendedName>
</protein>
<evidence type="ECO:0008006" key="4">
    <source>
        <dbReference type="Google" id="ProtNLM"/>
    </source>
</evidence>
<proteinExistence type="predicted"/>
<keyword evidence="1" id="KW-0732">Signal</keyword>
<feature type="non-terminal residue" evidence="2">
    <location>
        <position position="1"/>
    </location>
</feature>
<dbReference type="EMBL" id="NCSJ02000049">
    <property type="protein sequence ID" value="RFU32711.1"/>
    <property type="molecule type" value="Genomic_DNA"/>
</dbReference>
<dbReference type="Proteomes" id="UP000258309">
    <property type="component" value="Unassembled WGS sequence"/>
</dbReference>
<sequence>MRFSSVAVLFSLTAAVLAAPIERSTCSDAAAASSSSAVAASSTTTASVSKAASGVLTEKTYNEFSVSGGVAGNALAEVNAEFPIDLNNLADVAASDLAIIVKAAQVSEDAETETGGFNDAIDAAGGTKTTAGEALQNGKIKNKVLKLQTDILRLQIEQAQGKSGLDSQIASQQTKLDSNVSLDKAAAGEASTAIDFAGSD</sequence>
<dbReference type="AlphaFoldDB" id="A0A3E2HI36"/>
<keyword evidence="3" id="KW-1185">Reference proteome</keyword>
<dbReference type="OrthoDB" id="2151417at2759"/>
<dbReference type="OMA" id="ETDAFNG"/>
<evidence type="ECO:0000313" key="2">
    <source>
        <dbReference type="EMBL" id="RFU32711.1"/>
    </source>
</evidence>
<reference evidence="2 3" key="1">
    <citation type="submission" date="2018-05" db="EMBL/GenBank/DDBJ databases">
        <title>Draft genome sequence of Scytalidium lignicola DSM 105466, a ubiquitous saprotrophic fungus.</title>
        <authorList>
            <person name="Buettner E."/>
            <person name="Gebauer A.M."/>
            <person name="Hofrichter M."/>
            <person name="Liers C."/>
            <person name="Kellner H."/>
        </authorList>
    </citation>
    <scope>NUCLEOTIDE SEQUENCE [LARGE SCALE GENOMIC DNA]</scope>
    <source>
        <strain evidence="2 3">DSM 105466</strain>
    </source>
</reference>
<feature type="chain" id="PRO_5017719068" description="Small secreted protein" evidence="1">
    <location>
        <begin position="19"/>
        <end position="200"/>
    </location>
</feature>